<name>A0A2C9VLK5_MANES</name>
<proteinExistence type="predicted"/>
<evidence type="ECO:0000313" key="2">
    <source>
        <dbReference type="EMBL" id="OAY45511.1"/>
    </source>
</evidence>
<gene>
    <name evidence="2" type="ORF">MANES_07G066900</name>
</gene>
<keyword evidence="1" id="KW-1133">Transmembrane helix</keyword>
<evidence type="ECO:0000256" key="1">
    <source>
        <dbReference type="SAM" id="Phobius"/>
    </source>
</evidence>
<feature type="transmembrane region" description="Helical" evidence="1">
    <location>
        <begin position="48"/>
        <end position="67"/>
    </location>
</feature>
<protein>
    <submittedName>
        <fullName evidence="2">Uncharacterized protein</fullName>
    </submittedName>
</protein>
<organism evidence="2">
    <name type="scientific">Manihot esculenta</name>
    <name type="common">Cassava</name>
    <name type="synonym">Jatropha manihot</name>
    <dbReference type="NCBI Taxonomy" id="3983"/>
    <lineage>
        <taxon>Eukaryota</taxon>
        <taxon>Viridiplantae</taxon>
        <taxon>Streptophyta</taxon>
        <taxon>Embryophyta</taxon>
        <taxon>Tracheophyta</taxon>
        <taxon>Spermatophyta</taxon>
        <taxon>Magnoliopsida</taxon>
        <taxon>eudicotyledons</taxon>
        <taxon>Gunneridae</taxon>
        <taxon>Pentapetalae</taxon>
        <taxon>rosids</taxon>
        <taxon>fabids</taxon>
        <taxon>Malpighiales</taxon>
        <taxon>Euphorbiaceae</taxon>
        <taxon>Crotonoideae</taxon>
        <taxon>Manihoteae</taxon>
        <taxon>Manihot</taxon>
    </lineage>
</organism>
<sequence>MPHKIRANGAAWQSTPLAHSKHTVMAISRIPPEVGRCKLNTDESCKKIQGMVVVVFFGVVWYLKIWISSKVEYLYVNGC</sequence>
<keyword evidence="1" id="KW-0812">Transmembrane</keyword>
<dbReference type="EMBL" id="CM004393">
    <property type="protein sequence ID" value="OAY45511.1"/>
    <property type="molecule type" value="Genomic_DNA"/>
</dbReference>
<reference evidence="2" key="1">
    <citation type="submission" date="2016-02" db="EMBL/GenBank/DDBJ databases">
        <title>WGS assembly of Manihot esculenta.</title>
        <authorList>
            <person name="Bredeson J.V."/>
            <person name="Prochnik S.E."/>
            <person name="Lyons J.B."/>
            <person name="Schmutz J."/>
            <person name="Grimwood J."/>
            <person name="Vrebalov J."/>
            <person name="Bart R.S."/>
            <person name="Amuge T."/>
            <person name="Ferguson M.E."/>
            <person name="Green R."/>
            <person name="Putnam N."/>
            <person name="Stites J."/>
            <person name="Rounsley S."/>
            <person name="Rokhsar D.S."/>
        </authorList>
    </citation>
    <scope>NUCLEOTIDE SEQUENCE [LARGE SCALE GENOMIC DNA]</scope>
    <source>
        <tissue evidence="2">Leaf</tissue>
    </source>
</reference>
<dbReference type="AlphaFoldDB" id="A0A2C9VLK5"/>
<keyword evidence="1" id="KW-0472">Membrane</keyword>
<accession>A0A2C9VLK5</accession>